<keyword evidence="2" id="KW-1185">Reference proteome</keyword>
<sequence>MGWETAELEGGPADGTRIRVSGRPRVLQVTAECPLEDAGHDVRVAAVYVYRRVGGVPPLRYAWDWASP</sequence>
<evidence type="ECO:0000313" key="2">
    <source>
        <dbReference type="Proteomes" id="UP000181951"/>
    </source>
</evidence>
<dbReference type="AlphaFoldDB" id="A0A1H8U1K9"/>
<proteinExistence type="predicted"/>
<gene>
    <name evidence="1" type="ORF">SAMN05216267_106227</name>
</gene>
<reference evidence="1 2" key="1">
    <citation type="submission" date="2016-10" db="EMBL/GenBank/DDBJ databases">
        <authorList>
            <person name="de Groot N.N."/>
        </authorList>
    </citation>
    <scope>NUCLEOTIDE SEQUENCE [LARGE SCALE GENOMIC DNA]</scope>
    <source>
        <strain evidence="1 2">CGMCC 4.2026</strain>
    </source>
</reference>
<dbReference type="Proteomes" id="UP000181951">
    <property type="component" value="Unassembled WGS sequence"/>
</dbReference>
<name>A0A1H8U1K9_9ACTN</name>
<organism evidence="1 2">
    <name type="scientific">Actinacidiphila rubida</name>
    <dbReference type="NCBI Taxonomy" id="310780"/>
    <lineage>
        <taxon>Bacteria</taxon>
        <taxon>Bacillati</taxon>
        <taxon>Actinomycetota</taxon>
        <taxon>Actinomycetes</taxon>
        <taxon>Kitasatosporales</taxon>
        <taxon>Streptomycetaceae</taxon>
        <taxon>Actinacidiphila</taxon>
    </lineage>
</organism>
<accession>A0A1H8U1K9</accession>
<protein>
    <submittedName>
        <fullName evidence="1">Uncharacterized protein</fullName>
    </submittedName>
</protein>
<dbReference type="EMBL" id="FODD01000062">
    <property type="protein sequence ID" value="SEO97005.1"/>
    <property type="molecule type" value="Genomic_DNA"/>
</dbReference>
<evidence type="ECO:0000313" key="1">
    <source>
        <dbReference type="EMBL" id="SEO97005.1"/>
    </source>
</evidence>